<evidence type="ECO:0000256" key="4">
    <source>
        <dbReference type="ARBA" id="ARBA00022741"/>
    </source>
</evidence>
<dbReference type="EMBL" id="JAKZHW010000001">
    <property type="protein sequence ID" value="MCH8616074.1"/>
    <property type="molecule type" value="Genomic_DNA"/>
</dbReference>
<evidence type="ECO:0000259" key="9">
    <source>
        <dbReference type="Pfam" id="PF00288"/>
    </source>
</evidence>
<dbReference type="PANTHER" id="PTHR20861:SF1">
    <property type="entry name" value="HOMOSERINE KINASE"/>
    <property type="match status" value="1"/>
</dbReference>
<reference evidence="11 12" key="1">
    <citation type="submission" date="2022-03" db="EMBL/GenBank/DDBJ databases">
        <authorList>
            <person name="Jo J.-H."/>
            <person name="Im W.-T."/>
        </authorList>
    </citation>
    <scope>NUCLEOTIDE SEQUENCE [LARGE SCALE GENOMIC DNA]</scope>
    <source>
        <strain evidence="11 12">SM33</strain>
    </source>
</reference>
<dbReference type="InterPro" id="IPR036554">
    <property type="entry name" value="GHMP_kinase_C_sf"/>
</dbReference>
<dbReference type="InterPro" id="IPR014721">
    <property type="entry name" value="Ribsml_uS5_D2-typ_fold_subgr"/>
</dbReference>
<dbReference type="InterPro" id="IPR006204">
    <property type="entry name" value="GHMP_kinase_N_dom"/>
</dbReference>
<comment type="pathway">
    <text evidence="7">Amino-acid biosynthesis; L-threonine biosynthesis; L-threonine from L-aspartate: step 4/5.</text>
</comment>
<proteinExistence type="inferred from homology"/>
<dbReference type="SUPFAM" id="SSF55060">
    <property type="entry name" value="GHMP Kinase, C-terminal domain"/>
    <property type="match status" value="1"/>
</dbReference>
<keyword evidence="2 7" id="KW-0808">Transferase</keyword>
<comment type="similarity">
    <text evidence="7">Belongs to the GHMP kinase family. Homoserine kinase subfamily.</text>
</comment>
<keyword evidence="5 7" id="KW-0418">Kinase</keyword>
<dbReference type="EC" id="2.7.1.39" evidence="7 8"/>
<evidence type="ECO:0000256" key="1">
    <source>
        <dbReference type="ARBA" id="ARBA00022605"/>
    </source>
</evidence>
<dbReference type="PANTHER" id="PTHR20861">
    <property type="entry name" value="HOMOSERINE/4-DIPHOSPHOCYTIDYL-2-C-METHYL-D-ERYTHRITOL KINASE"/>
    <property type="match status" value="1"/>
</dbReference>
<evidence type="ECO:0000256" key="3">
    <source>
        <dbReference type="ARBA" id="ARBA00022697"/>
    </source>
</evidence>
<dbReference type="SUPFAM" id="SSF54211">
    <property type="entry name" value="Ribosomal protein S5 domain 2-like"/>
    <property type="match status" value="1"/>
</dbReference>
<comment type="subcellular location">
    <subcellularLocation>
        <location evidence="7">Cytoplasm</location>
    </subcellularLocation>
</comment>
<dbReference type="InterPro" id="IPR000870">
    <property type="entry name" value="Homoserine_kinase"/>
</dbReference>
<dbReference type="Pfam" id="PF00288">
    <property type="entry name" value="GHMP_kinases_N"/>
    <property type="match status" value="1"/>
</dbReference>
<protein>
    <recommendedName>
        <fullName evidence="7 8">Homoserine kinase</fullName>
        <shortName evidence="7">HK</shortName>
        <shortName evidence="7">HSK</shortName>
        <ecNumber evidence="7 8">2.7.1.39</ecNumber>
    </recommendedName>
</protein>
<sequence>MMRQSAAASAPASIGNVGVGFDILGQAFDAARDVVTAMRDDKPGVRLMQVSGLVSSLPDDPKSNTALAAADAVLKAAGSPCGMRLSIAKGVPLAAGMGGSAASAVAGAAAANALLGEPYSVSELLPFALEGERVASDPPHWDNVMASLLGGLVLAASEEPALVQRLPAPKGVVAIVLHPAAAIETRMARSILRAEVPMTLAVEHSRRVAAFVAGCTTNDLGLIRAGLTDLLVEPQREHLLPCLPQVKAAALAAGALGCSFSGSGPSVFAWAVEKDADGVEKAMSAAFATAGVSARAYRAPVASEGVKVVAADEALVAA</sequence>
<keyword evidence="7" id="KW-0963">Cytoplasm</keyword>
<dbReference type="GO" id="GO:0004413">
    <property type="term" value="F:homoserine kinase activity"/>
    <property type="evidence" value="ECO:0007669"/>
    <property type="project" value="UniProtKB-EC"/>
</dbReference>
<dbReference type="InterPro" id="IPR020568">
    <property type="entry name" value="Ribosomal_Su5_D2-typ_SF"/>
</dbReference>
<dbReference type="Gene3D" id="3.30.230.10">
    <property type="match status" value="1"/>
</dbReference>
<evidence type="ECO:0000259" key="10">
    <source>
        <dbReference type="Pfam" id="PF08544"/>
    </source>
</evidence>
<dbReference type="PIRSF" id="PIRSF000676">
    <property type="entry name" value="Homoser_kin"/>
    <property type="match status" value="1"/>
</dbReference>
<keyword evidence="6 7" id="KW-0067">ATP-binding</keyword>
<comment type="catalytic activity">
    <reaction evidence="7">
        <text>L-homoserine + ATP = O-phospho-L-homoserine + ADP + H(+)</text>
        <dbReference type="Rhea" id="RHEA:13985"/>
        <dbReference type="ChEBI" id="CHEBI:15378"/>
        <dbReference type="ChEBI" id="CHEBI:30616"/>
        <dbReference type="ChEBI" id="CHEBI:57476"/>
        <dbReference type="ChEBI" id="CHEBI:57590"/>
        <dbReference type="ChEBI" id="CHEBI:456216"/>
        <dbReference type="EC" id="2.7.1.39"/>
    </reaction>
</comment>
<evidence type="ECO:0000256" key="8">
    <source>
        <dbReference type="NCBIfam" id="TIGR00191"/>
    </source>
</evidence>
<keyword evidence="3 7" id="KW-0791">Threonine biosynthesis</keyword>
<dbReference type="InterPro" id="IPR013750">
    <property type="entry name" value="GHMP_kinase_C_dom"/>
</dbReference>
<feature type="binding site" evidence="7">
    <location>
        <begin position="92"/>
        <end position="102"/>
    </location>
    <ligand>
        <name>ATP</name>
        <dbReference type="ChEBI" id="CHEBI:30616"/>
    </ligand>
</feature>
<accession>A0ABS9VNI2</accession>
<evidence type="ECO:0000256" key="5">
    <source>
        <dbReference type="ARBA" id="ARBA00022777"/>
    </source>
</evidence>
<evidence type="ECO:0000256" key="7">
    <source>
        <dbReference type="HAMAP-Rule" id="MF_00384"/>
    </source>
</evidence>
<organism evidence="11 12">
    <name type="scientific">Sphingomonas telluris</name>
    <dbReference type="NCBI Taxonomy" id="2907998"/>
    <lineage>
        <taxon>Bacteria</taxon>
        <taxon>Pseudomonadati</taxon>
        <taxon>Pseudomonadota</taxon>
        <taxon>Alphaproteobacteria</taxon>
        <taxon>Sphingomonadales</taxon>
        <taxon>Sphingomonadaceae</taxon>
        <taxon>Sphingomonas</taxon>
    </lineage>
</organism>
<comment type="caution">
    <text evidence="11">The sequence shown here is derived from an EMBL/GenBank/DDBJ whole genome shotgun (WGS) entry which is preliminary data.</text>
</comment>
<dbReference type="RefSeq" id="WP_241446895.1">
    <property type="nucleotide sequence ID" value="NZ_JAKZHW010000001.1"/>
</dbReference>
<evidence type="ECO:0000256" key="6">
    <source>
        <dbReference type="ARBA" id="ARBA00022840"/>
    </source>
</evidence>
<evidence type="ECO:0000313" key="12">
    <source>
        <dbReference type="Proteomes" id="UP001203058"/>
    </source>
</evidence>
<keyword evidence="1 7" id="KW-0028">Amino-acid biosynthesis</keyword>
<dbReference type="Gene3D" id="3.30.70.890">
    <property type="entry name" value="GHMP kinase, C-terminal domain"/>
    <property type="match status" value="1"/>
</dbReference>
<comment type="function">
    <text evidence="7">Catalyzes the ATP-dependent phosphorylation of L-homoserine to L-homoserine phosphate.</text>
</comment>
<evidence type="ECO:0000313" key="11">
    <source>
        <dbReference type="EMBL" id="MCH8616074.1"/>
    </source>
</evidence>
<evidence type="ECO:0000256" key="2">
    <source>
        <dbReference type="ARBA" id="ARBA00022679"/>
    </source>
</evidence>
<keyword evidence="4 7" id="KW-0547">Nucleotide-binding</keyword>
<dbReference type="Proteomes" id="UP001203058">
    <property type="component" value="Unassembled WGS sequence"/>
</dbReference>
<name>A0ABS9VNI2_9SPHN</name>
<dbReference type="NCBIfam" id="NF002288">
    <property type="entry name" value="PRK01212.1-4"/>
    <property type="match status" value="1"/>
</dbReference>
<dbReference type="PRINTS" id="PR00958">
    <property type="entry name" value="HOMSERKINASE"/>
</dbReference>
<dbReference type="NCBIfam" id="TIGR00191">
    <property type="entry name" value="thrB"/>
    <property type="match status" value="1"/>
</dbReference>
<dbReference type="HAMAP" id="MF_00384">
    <property type="entry name" value="Homoser_kinase"/>
    <property type="match status" value="1"/>
</dbReference>
<dbReference type="Pfam" id="PF08544">
    <property type="entry name" value="GHMP_kinases_C"/>
    <property type="match status" value="1"/>
</dbReference>
<gene>
    <name evidence="7" type="primary">thrB</name>
    <name evidence="11" type="ORF">LZ016_08185</name>
</gene>
<keyword evidence="12" id="KW-1185">Reference proteome</keyword>
<feature type="domain" description="GHMP kinase N-terminal" evidence="9">
    <location>
        <begin position="64"/>
        <end position="151"/>
    </location>
</feature>
<feature type="domain" description="GHMP kinase C-terminal" evidence="10">
    <location>
        <begin position="215"/>
        <end position="288"/>
    </location>
</feature>